<organism evidence="1 2">
    <name type="scientific">Paraglaciecola hydrolytica</name>
    <dbReference type="NCBI Taxonomy" id="1799789"/>
    <lineage>
        <taxon>Bacteria</taxon>
        <taxon>Pseudomonadati</taxon>
        <taxon>Pseudomonadota</taxon>
        <taxon>Gammaproteobacteria</taxon>
        <taxon>Alteromonadales</taxon>
        <taxon>Alteromonadaceae</taxon>
        <taxon>Paraglaciecola</taxon>
    </lineage>
</organism>
<dbReference type="EMBL" id="LSNE01000003">
    <property type="protein sequence ID" value="KXI30439.1"/>
    <property type="molecule type" value="Genomic_DNA"/>
</dbReference>
<dbReference type="AlphaFoldDB" id="A0A136A5E1"/>
<dbReference type="RefSeq" id="WP_068374903.1">
    <property type="nucleotide sequence ID" value="NZ_LSNE01000003.1"/>
</dbReference>
<sequence length="125" mass="13512">MELKNFISSTIEEISRGILEASENLSDTNAIVSPKDFKINSKESQALGRTKPEHIPDHVEKGTRVVQKIDFDIAVTVDETDKTKAGGKISVLSIGLGGDLETSSKTGTNSRIKFSVPIVLPSKET</sequence>
<dbReference type="OrthoDB" id="7865574at2"/>
<accession>A0A136A5E1</accession>
<comment type="caution">
    <text evidence="1">The sequence shown here is derived from an EMBL/GenBank/DDBJ whole genome shotgun (WGS) entry which is preliminary data.</text>
</comment>
<gene>
    <name evidence="1" type="ORF">AX660_10770</name>
</gene>
<name>A0A136A5E1_9ALTE</name>
<reference evidence="2" key="1">
    <citation type="submission" date="2016-02" db="EMBL/GenBank/DDBJ databases">
        <authorList>
            <person name="Schultz-Johansen M."/>
            <person name="Glaring M.A."/>
            <person name="Bech P.K."/>
            <person name="Stougaard P."/>
        </authorList>
    </citation>
    <scope>NUCLEOTIDE SEQUENCE [LARGE SCALE GENOMIC DNA]</scope>
    <source>
        <strain evidence="2">S66</strain>
    </source>
</reference>
<dbReference type="Proteomes" id="UP000070299">
    <property type="component" value="Unassembled WGS sequence"/>
</dbReference>
<evidence type="ECO:0000313" key="2">
    <source>
        <dbReference type="Proteomes" id="UP000070299"/>
    </source>
</evidence>
<keyword evidence="2" id="KW-1185">Reference proteome</keyword>
<evidence type="ECO:0000313" key="1">
    <source>
        <dbReference type="EMBL" id="KXI30439.1"/>
    </source>
</evidence>
<proteinExistence type="predicted"/>
<protein>
    <submittedName>
        <fullName evidence="1">Uncharacterized protein</fullName>
    </submittedName>
</protein>